<feature type="transmembrane region" description="Helical" evidence="2">
    <location>
        <begin position="188"/>
        <end position="208"/>
    </location>
</feature>
<feature type="transmembrane region" description="Helical" evidence="2">
    <location>
        <begin position="491"/>
        <end position="511"/>
    </location>
</feature>
<dbReference type="Pfam" id="PF24363">
    <property type="entry name" value="DUF7519"/>
    <property type="match status" value="1"/>
</dbReference>
<feature type="transmembrane region" description="Helical" evidence="2">
    <location>
        <begin position="314"/>
        <end position="336"/>
    </location>
</feature>
<evidence type="ECO:0000256" key="1">
    <source>
        <dbReference type="SAM" id="MobiDB-lite"/>
    </source>
</evidence>
<keyword evidence="4" id="KW-1185">Reference proteome</keyword>
<feature type="transmembrane region" description="Helical" evidence="2">
    <location>
        <begin position="455"/>
        <end position="479"/>
    </location>
</feature>
<dbReference type="InterPro" id="IPR055941">
    <property type="entry name" value="DUF7519"/>
</dbReference>
<sequence>MTTTDAARGSAEETATTDEGPDPELPNAPTHVGGRLAVAVAVVAGVVLGWAVGAPLAVSGSALGGLLLGVAVADVETGGNAATVRGGLFGLLGSGLLVGGAVAAGGSAALVGAAVGLAVATSAVDASVGFDTEATGSLTRSFWWSGLALVGGVLVLAGVTTGTVLAVARFGADSLAWLVALNELTALLLVQVFALAFGVATAMALPVVERYAPESVARGTEPLETLALDVWAVPRGYWTALGLQAVLAAYAPETFAWVLSVVPVVGDAVRFLLQSGVLHVPLVVGTLAAGTVALAGPTIGSVRSVAGPDPAETVSLAGAGLLVTLFVGVPLAIPPVARAVTTRLPPGQLRASTELLGPSVMVLGGLTVAVTGAMLALGGVLFASAAPGLSARARGFTLAAVTLFAAALGVGALGGTPLVVVLGVAGAMLVWDFGDHATGLGLSVGRDGETRDAELVHLTGSTLVAGAGVAVALVAVYLLGPVGGFSSVGDWRATLALTLTLVSLLALVRLLE</sequence>
<feature type="transmembrane region" description="Helical" evidence="2">
    <location>
        <begin position="356"/>
        <end position="383"/>
    </location>
</feature>
<dbReference type="RefSeq" id="WP_227228222.1">
    <property type="nucleotide sequence ID" value="NZ_JAJCVJ010000001.1"/>
</dbReference>
<feature type="region of interest" description="Disordered" evidence="1">
    <location>
        <begin position="1"/>
        <end position="30"/>
    </location>
</feature>
<feature type="transmembrane region" description="Helical" evidence="2">
    <location>
        <begin position="32"/>
        <end position="50"/>
    </location>
</feature>
<evidence type="ECO:0000313" key="4">
    <source>
        <dbReference type="Proteomes" id="UP001596201"/>
    </source>
</evidence>
<feature type="transmembrane region" description="Helical" evidence="2">
    <location>
        <begin position="142"/>
        <end position="168"/>
    </location>
</feature>
<keyword evidence="2" id="KW-0472">Membrane</keyword>
<organism evidence="3 4">
    <name type="scientific">Salinirubrum litoreum</name>
    <dbReference type="NCBI Taxonomy" id="1126234"/>
    <lineage>
        <taxon>Archaea</taxon>
        <taxon>Methanobacteriati</taxon>
        <taxon>Methanobacteriota</taxon>
        <taxon>Stenosarchaea group</taxon>
        <taxon>Halobacteria</taxon>
        <taxon>Halobacteriales</taxon>
        <taxon>Haloferacaceae</taxon>
        <taxon>Salinirubrum</taxon>
    </lineage>
</organism>
<keyword evidence="2" id="KW-1133">Transmembrane helix</keyword>
<keyword evidence="2" id="KW-0812">Transmembrane</keyword>
<dbReference type="EMBL" id="JBHSKX010000001">
    <property type="protein sequence ID" value="MFC5366431.1"/>
    <property type="molecule type" value="Genomic_DNA"/>
</dbReference>
<feature type="transmembrane region" description="Helical" evidence="2">
    <location>
        <begin position="278"/>
        <end position="302"/>
    </location>
</feature>
<dbReference type="AlphaFoldDB" id="A0ABD5R995"/>
<dbReference type="Proteomes" id="UP001596201">
    <property type="component" value="Unassembled WGS sequence"/>
</dbReference>
<evidence type="ECO:0000313" key="3">
    <source>
        <dbReference type="EMBL" id="MFC5366431.1"/>
    </source>
</evidence>
<reference evidence="3 4" key="1">
    <citation type="journal article" date="2019" name="Int. J. Syst. Evol. Microbiol.">
        <title>The Global Catalogue of Microorganisms (GCM) 10K type strain sequencing project: providing services to taxonomists for standard genome sequencing and annotation.</title>
        <authorList>
            <consortium name="The Broad Institute Genomics Platform"/>
            <consortium name="The Broad Institute Genome Sequencing Center for Infectious Disease"/>
            <person name="Wu L."/>
            <person name="Ma J."/>
        </authorList>
    </citation>
    <scope>NUCLEOTIDE SEQUENCE [LARGE SCALE GENOMIC DNA]</scope>
    <source>
        <strain evidence="3 4">CGMCC 1.12237</strain>
    </source>
</reference>
<name>A0ABD5R995_9EURY</name>
<protein>
    <submittedName>
        <fullName evidence="3">Uncharacterized protein</fullName>
    </submittedName>
</protein>
<evidence type="ECO:0000256" key="2">
    <source>
        <dbReference type="SAM" id="Phobius"/>
    </source>
</evidence>
<gene>
    <name evidence="3" type="ORF">ACFPJ5_05725</name>
</gene>
<comment type="caution">
    <text evidence="3">The sequence shown here is derived from an EMBL/GenBank/DDBJ whole genome shotgun (WGS) entry which is preliminary data.</text>
</comment>
<accession>A0ABD5R995</accession>
<proteinExistence type="predicted"/>